<reference evidence="4" key="1">
    <citation type="journal article" date="2015" name="Proc. Natl. Acad. Sci. U.S.A.">
        <title>Networks of energetic and metabolic interactions define dynamics in microbial communities.</title>
        <authorList>
            <person name="Embree M."/>
            <person name="Liu J.K."/>
            <person name="Al-Bassam M.M."/>
            <person name="Zengler K."/>
        </authorList>
    </citation>
    <scope>NUCLEOTIDE SEQUENCE</scope>
</reference>
<dbReference type="Gene3D" id="3.40.50.720">
    <property type="entry name" value="NAD(P)-binding Rossmann-like Domain"/>
    <property type="match status" value="1"/>
</dbReference>
<comment type="similarity">
    <text evidence="1">Belongs to the short-chain dehydrogenases/reductases (SDR) family.</text>
</comment>
<dbReference type="SUPFAM" id="SSF51735">
    <property type="entry name" value="NAD(P)-binding Rossmann-fold domains"/>
    <property type="match status" value="1"/>
</dbReference>
<organism evidence="4">
    <name type="scientific">hydrocarbon metagenome</name>
    <dbReference type="NCBI Taxonomy" id="938273"/>
    <lineage>
        <taxon>unclassified sequences</taxon>
        <taxon>metagenomes</taxon>
        <taxon>ecological metagenomes</taxon>
    </lineage>
</organism>
<protein>
    <submittedName>
        <fullName evidence="4">Oxidoreductase, short-chain dehydrogenase/reductase family</fullName>
    </submittedName>
</protein>
<dbReference type="InterPro" id="IPR002347">
    <property type="entry name" value="SDR_fam"/>
</dbReference>
<comment type="caution">
    <text evidence="4">The sequence shown here is derived from an EMBL/GenBank/DDBJ whole genome shotgun (WGS) entry which is preliminary data.</text>
</comment>
<dbReference type="PANTHER" id="PTHR44196">
    <property type="entry name" value="DEHYDROGENASE/REDUCTASE SDR FAMILY MEMBER 7B"/>
    <property type="match status" value="1"/>
</dbReference>
<dbReference type="AlphaFoldDB" id="A0A0W8FWH8"/>
<dbReference type="InterPro" id="IPR036291">
    <property type="entry name" value="NAD(P)-bd_dom_sf"/>
</dbReference>
<name>A0A0W8FWH8_9ZZZZ</name>
<dbReference type="GO" id="GO:0016491">
    <property type="term" value="F:oxidoreductase activity"/>
    <property type="evidence" value="ECO:0007669"/>
    <property type="project" value="UniProtKB-KW"/>
</dbReference>
<dbReference type="PRINTS" id="PR00080">
    <property type="entry name" value="SDRFAMILY"/>
</dbReference>
<dbReference type="EMBL" id="LNQE01000729">
    <property type="protein sequence ID" value="KUG25269.1"/>
    <property type="molecule type" value="Genomic_DNA"/>
</dbReference>
<keyword evidence="3" id="KW-0175">Coiled coil</keyword>
<evidence type="ECO:0000256" key="1">
    <source>
        <dbReference type="ARBA" id="ARBA00006484"/>
    </source>
</evidence>
<evidence type="ECO:0000313" key="4">
    <source>
        <dbReference type="EMBL" id="KUG25269.1"/>
    </source>
</evidence>
<dbReference type="GO" id="GO:0016020">
    <property type="term" value="C:membrane"/>
    <property type="evidence" value="ECO:0007669"/>
    <property type="project" value="TreeGrafter"/>
</dbReference>
<evidence type="ECO:0000256" key="2">
    <source>
        <dbReference type="ARBA" id="ARBA00023002"/>
    </source>
</evidence>
<proteinExistence type="inferred from homology"/>
<evidence type="ECO:0000256" key="3">
    <source>
        <dbReference type="SAM" id="Coils"/>
    </source>
</evidence>
<dbReference type="Pfam" id="PF00106">
    <property type="entry name" value="adh_short"/>
    <property type="match status" value="1"/>
</dbReference>
<accession>A0A0W8FWH8</accession>
<keyword evidence="2" id="KW-0560">Oxidoreductase</keyword>
<gene>
    <name evidence="4" type="ORF">ASZ90_004905</name>
</gene>
<dbReference type="PRINTS" id="PR00081">
    <property type="entry name" value="GDHRDH"/>
</dbReference>
<feature type="coiled-coil region" evidence="3">
    <location>
        <begin position="35"/>
        <end position="62"/>
    </location>
</feature>
<sequence>MEFKNKTILLTGASTGIGKEIAKKLAMIDCKLILIARRTNLIEEYLSELNNIRAEIEVLQCGVSKKEDVEESMIKIKSKIKNYVDIAILNAGISYRTDITEFNSKHAEEIFGVNVMGIIYWVEQLLPDMLNRKDGMIVGVSSLADSRGHAKSEFYCASKAAATKILEGLRVELHPYNIRVVTVKPGFVKTPMTSKNKFKMPFLMKPEKAADIILEGIEREKSIIAFPIPLVFASWLGGILPSRVYEFLAKRVKVN</sequence>
<dbReference type="PANTHER" id="PTHR44196:SF3">
    <property type="entry name" value="SHORT CHAIN DEHYDROGENASE FAMILY PROTEIN"/>
    <property type="match status" value="1"/>
</dbReference>